<dbReference type="SUPFAM" id="SSF51294">
    <property type="entry name" value="Hedgehog/intein (Hint) domain"/>
    <property type="match status" value="1"/>
</dbReference>
<gene>
    <name evidence="2" type="ORF">ABO01nite_08150</name>
</gene>
<evidence type="ECO:0000313" key="2">
    <source>
        <dbReference type="EMBL" id="GEL52808.1"/>
    </source>
</evidence>
<dbReference type="EMBL" id="BJVS01000002">
    <property type="protein sequence ID" value="GEL52808.1"/>
    <property type="molecule type" value="Genomic_DNA"/>
</dbReference>
<dbReference type="KEGG" id="abg:Asbog_00141"/>
<feature type="domain" description="Hedgehog/Intein (Hint)" evidence="1">
    <location>
        <begin position="268"/>
        <end position="407"/>
    </location>
</feature>
<dbReference type="Proteomes" id="UP000321287">
    <property type="component" value="Unassembled WGS sequence"/>
</dbReference>
<sequence>MAGGNFVIKPGITSQVAYINSTILVQPGGALMARTQTNCVTTIQGGGSAYLTTFLGGALTLQGGALVQQSNLTGGVGVTAQAQSTLQGCSVEAASNVNCATDVRLTGTTINKGSISGGTVYGAGSVENVQGVQASVQNQAVTSGATIIVSDGGRINGTVSLLAGASAQLTGNVGGTVNLADTSYATMTLSAGSLPSTLITGFNGTSQSLSDKIKIEGLTKSQIASVTKGADQLTLTLKDGRALTLNIQNVGTTGYSIIDSGTGIVLAVCYLAGVQIETPDGPMAVEQIRVGDRITAIVNGAPQSREVIWTGSGHCRIDRTLPDDLAGYPVCIRKDAIGADMPTRDLYVTAEHGLLLDGHFIPARLLVNGHSIFYDTSREEYAFYHFETKEHSVVVADGVLSESYLDTGNRAMFSVQSSRIDPVIGMLSWDRDAAAPLMTDRERVEPIYNRIEKMQPAVTKLERVLTDQTDLHLLTDNGMIIRPLRVAGAKHIFQLPASVQSVAIRSRTARPCDIIGPFHDDRRNLGVLVGQILQFVSGEIVDYDRHLSDCEMSGWHDYAGGASRWTSGDAFLFVADSLGEEHRLVSLEILAGGPYLCADEDAAGDLSANAG</sequence>
<proteinExistence type="predicted"/>
<dbReference type="Gene3D" id="2.160.20.20">
    <property type="match status" value="1"/>
</dbReference>
<dbReference type="AlphaFoldDB" id="A0AAN4R229"/>
<dbReference type="GeneID" id="78225252"/>
<accession>A0AAN4R229</accession>
<dbReference type="InterPro" id="IPR036844">
    <property type="entry name" value="Hint_dom_sf"/>
</dbReference>
<evidence type="ECO:0000259" key="1">
    <source>
        <dbReference type="Pfam" id="PF13403"/>
    </source>
</evidence>
<comment type="caution">
    <text evidence="2">The sequence shown here is derived from an EMBL/GenBank/DDBJ whole genome shotgun (WGS) entry which is preliminary data.</text>
</comment>
<evidence type="ECO:0000313" key="3">
    <source>
        <dbReference type="Proteomes" id="UP000321287"/>
    </source>
</evidence>
<name>A0AAN4R229_9PROT</name>
<dbReference type="Pfam" id="PF13403">
    <property type="entry name" value="Hint_2"/>
    <property type="match status" value="1"/>
</dbReference>
<keyword evidence="3" id="KW-1185">Reference proteome</keyword>
<dbReference type="RefSeq" id="WP_062163731.1">
    <property type="nucleotide sequence ID" value="NZ_AP014690.1"/>
</dbReference>
<protein>
    <recommendedName>
        <fullName evidence="1">Hedgehog/Intein (Hint) domain-containing protein</fullName>
    </recommendedName>
</protein>
<reference evidence="2 3" key="1">
    <citation type="submission" date="2019-07" db="EMBL/GenBank/DDBJ databases">
        <title>Whole genome shotgun sequence of Asaia bogorensis NBRC 16594.</title>
        <authorList>
            <person name="Hosoyama A."/>
            <person name="Uohara A."/>
            <person name="Ohji S."/>
            <person name="Ichikawa N."/>
        </authorList>
    </citation>
    <scope>NUCLEOTIDE SEQUENCE [LARGE SCALE GENOMIC DNA]</scope>
    <source>
        <strain evidence="2 3">NBRC 16594</strain>
    </source>
</reference>
<dbReference type="InterPro" id="IPR012332">
    <property type="entry name" value="Autotransporter_pectin_lyase_C"/>
</dbReference>
<dbReference type="InterPro" id="IPR028992">
    <property type="entry name" value="Hedgehog/Intein_dom"/>
</dbReference>
<organism evidence="2 3">
    <name type="scientific">Asaia bogorensis NBRC 16594</name>
    <dbReference type="NCBI Taxonomy" id="1231624"/>
    <lineage>
        <taxon>Bacteria</taxon>
        <taxon>Pseudomonadati</taxon>
        <taxon>Pseudomonadota</taxon>
        <taxon>Alphaproteobacteria</taxon>
        <taxon>Acetobacterales</taxon>
        <taxon>Acetobacteraceae</taxon>
        <taxon>Asaia</taxon>
    </lineage>
</organism>